<dbReference type="Proteomes" id="UP000824120">
    <property type="component" value="Chromosome 10"/>
</dbReference>
<proteinExistence type="predicted"/>
<protein>
    <submittedName>
        <fullName evidence="1">Uncharacterized protein</fullName>
    </submittedName>
</protein>
<dbReference type="AlphaFoldDB" id="A0A9J5X6P6"/>
<comment type="caution">
    <text evidence="1">The sequence shown here is derived from an EMBL/GenBank/DDBJ whole genome shotgun (WGS) entry which is preliminary data.</text>
</comment>
<keyword evidence="2" id="KW-1185">Reference proteome</keyword>
<sequence length="72" mass="8224">MRNSKGRGEEIKVFVRFELYAPKFSGLNLSRCANYSILTQRGNGDNKLYEFGNGNEFNLNSLTRILEECVNS</sequence>
<evidence type="ECO:0000313" key="1">
    <source>
        <dbReference type="EMBL" id="KAG5583109.1"/>
    </source>
</evidence>
<dbReference type="EMBL" id="JACXVP010000010">
    <property type="protein sequence ID" value="KAG5583109.1"/>
    <property type="molecule type" value="Genomic_DNA"/>
</dbReference>
<gene>
    <name evidence="1" type="ORF">H5410_053736</name>
</gene>
<reference evidence="1 2" key="1">
    <citation type="submission" date="2020-09" db="EMBL/GenBank/DDBJ databases">
        <title>De no assembly of potato wild relative species, Solanum commersonii.</title>
        <authorList>
            <person name="Cho K."/>
        </authorList>
    </citation>
    <scope>NUCLEOTIDE SEQUENCE [LARGE SCALE GENOMIC DNA]</scope>
    <source>
        <strain evidence="1">LZ3.2</strain>
        <tissue evidence="1">Leaf</tissue>
    </source>
</reference>
<name>A0A9J5X6P6_SOLCO</name>
<evidence type="ECO:0000313" key="2">
    <source>
        <dbReference type="Proteomes" id="UP000824120"/>
    </source>
</evidence>
<organism evidence="1 2">
    <name type="scientific">Solanum commersonii</name>
    <name type="common">Commerson's wild potato</name>
    <name type="synonym">Commerson's nightshade</name>
    <dbReference type="NCBI Taxonomy" id="4109"/>
    <lineage>
        <taxon>Eukaryota</taxon>
        <taxon>Viridiplantae</taxon>
        <taxon>Streptophyta</taxon>
        <taxon>Embryophyta</taxon>
        <taxon>Tracheophyta</taxon>
        <taxon>Spermatophyta</taxon>
        <taxon>Magnoliopsida</taxon>
        <taxon>eudicotyledons</taxon>
        <taxon>Gunneridae</taxon>
        <taxon>Pentapetalae</taxon>
        <taxon>asterids</taxon>
        <taxon>lamiids</taxon>
        <taxon>Solanales</taxon>
        <taxon>Solanaceae</taxon>
        <taxon>Solanoideae</taxon>
        <taxon>Solaneae</taxon>
        <taxon>Solanum</taxon>
    </lineage>
</organism>
<accession>A0A9J5X6P6</accession>